<feature type="compositionally biased region" description="Low complexity" evidence="1">
    <location>
        <begin position="176"/>
        <end position="185"/>
    </location>
</feature>
<feature type="region of interest" description="Disordered" evidence="1">
    <location>
        <begin position="130"/>
        <end position="198"/>
    </location>
</feature>
<organism evidence="2 3">
    <name type="scientific">Rachicladosporium monterosium</name>
    <dbReference type="NCBI Taxonomy" id="1507873"/>
    <lineage>
        <taxon>Eukaryota</taxon>
        <taxon>Fungi</taxon>
        <taxon>Dikarya</taxon>
        <taxon>Ascomycota</taxon>
        <taxon>Pezizomycotina</taxon>
        <taxon>Dothideomycetes</taxon>
        <taxon>Dothideomycetidae</taxon>
        <taxon>Cladosporiales</taxon>
        <taxon>Cladosporiaceae</taxon>
        <taxon>Rachicladosporium</taxon>
    </lineage>
</organism>
<feature type="compositionally biased region" description="Polar residues" evidence="1">
    <location>
        <begin position="25"/>
        <end position="37"/>
    </location>
</feature>
<evidence type="ECO:0000256" key="1">
    <source>
        <dbReference type="SAM" id="MobiDB-lite"/>
    </source>
</evidence>
<feature type="compositionally biased region" description="Pro residues" evidence="1">
    <location>
        <begin position="151"/>
        <end position="175"/>
    </location>
</feature>
<dbReference type="Proteomes" id="UP001308179">
    <property type="component" value="Unassembled WGS sequence"/>
</dbReference>
<comment type="caution">
    <text evidence="2">The sequence shown here is derived from an EMBL/GenBank/DDBJ whole genome shotgun (WGS) entry which is preliminary data.</text>
</comment>
<dbReference type="EMBL" id="JAVRRR010000029">
    <property type="protein sequence ID" value="KAK5147691.1"/>
    <property type="molecule type" value="Genomic_DNA"/>
</dbReference>
<accession>A0ABR0LEN7</accession>
<protein>
    <submittedName>
        <fullName evidence="2">Uncharacterized protein</fullName>
    </submittedName>
</protein>
<name>A0ABR0LEN7_9PEZI</name>
<feature type="compositionally biased region" description="Basic and acidic residues" evidence="1">
    <location>
        <begin position="38"/>
        <end position="59"/>
    </location>
</feature>
<gene>
    <name evidence="2" type="ORF">LTR32_000896</name>
</gene>
<proteinExistence type="predicted"/>
<feature type="region of interest" description="Disordered" evidence="1">
    <location>
        <begin position="25"/>
        <end position="75"/>
    </location>
</feature>
<keyword evidence="3" id="KW-1185">Reference proteome</keyword>
<evidence type="ECO:0000313" key="3">
    <source>
        <dbReference type="Proteomes" id="UP001308179"/>
    </source>
</evidence>
<evidence type="ECO:0000313" key="2">
    <source>
        <dbReference type="EMBL" id="KAK5147691.1"/>
    </source>
</evidence>
<reference evidence="2 3" key="1">
    <citation type="submission" date="2023-08" db="EMBL/GenBank/DDBJ databases">
        <title>Black Yeasts Isolated from many extreme environments.</title>
        <authorList>
            <person name="Coleine C."/>
            <person name="Stajich J.E."/>
            <person name="Selbmann L."/>
        </authorList>
    </citation>
    <scope>NUCLEOTIDE SEQUENCE [LARGE SCALE GENOMIC DNA]</scope>
    <source>
        <strain evidence="2 3">CCFEE 5386</strain>
    </source>
</reference>
<sequence length="555" mass="61079">MSTKPHMLPDDDSIENSFFLVSSQQKTLDQRILSTTRSETESKTPNKNQDQKQETHDSVRTNYKPPATSMPPPPVPSAVVSTLRPGAPVFTPFEPETVCCREHMATRRPDIRAVLMVRNPHLEPIGLDLLSPLGTPPRPAETGSLRQVPIEPTPVEPTPVEPTPVEPTPVEPTPVKPTLVEPTPVSHSDLTPPKIAVDDQKPVGLPPFYVTVYMHSSPLAITPVGEKPVESPPVHVQTYVLSSPFTLRPVRPKLVKSTPVSSAQHNGSAPFELTPVGQELVNSPPVSSAQSSDAGPHNIITANSKPVESPPTCCSTHKYAKPLNITRILKFNNKDLKAKDCAHTVGRGTLSGFGERGSISSDLHSGIPTSKGTDSAADQRVVQIRALEPRQRLEALRQVLVDEVDSQRKLQQKKIKPVVQPGTCKLPKPLFAYVPNPLESRHLALEMKNDWYFGLLTREIMNGIHDCTQCRNCRKTFARVGIKNALGSIKQDVKQSGLSKGRGAIQPIAEYTRKMIPYGTGERLSKIKWEVKGQRVNARLRLQVQNKKRVAIRRA</sequence>